<accession>A0A8S5TZT2</accession>
<dbReference type="EMBL" id="BK015967">
    <property type="protein sequence ID" value="DAF87717.1"/>
    <property type="molecule type" value="Genomic_DNA"/>
</dbReference>
<evidence type="ECO:0000313" key="1">
    <source>
        <dbReference type="EMBL" id="DAF87717.1"/>
    </source>
</evidence>
<sequence>MPKVKLNRDAPLNEAAKRFYHFFRAGKSKSQICKLMGYSDATDCNRLKAPEFFTLRELRILYKEAQLPDEEFMKMIREEK</sequence>
<organism evidence="1">
    <name type="scientific">Myoviridae sp. ctMne5</name>
    <dbReference type="NCBI Taxonomy" id="2825089"/>
    <lineage>
        <taxon>Viruses</taxon>
        <taxon>Duplodnaviria</taxon>
        <taxon>Heunggongvirae</taxon>
        <taxon>Uroviricota</taxon>
        <taxon>Caudoviricetes</taxon>
    </lineage>
</organism>
<name>A0A8S5TZT2_9CAUD</name>
<reference evidence="1" key="1">
    <citation type="journal article" date="2021" name="Proc. Natl. Acad. Sci. U.S.A.">
        <title>A Catalog of Tens of Thousands of Viruses from Human Metagenomes Reveals Hidden Associations with Chronic Diseases.</title>
        <authorList>
            <person name="Tisza M.J."/>
            <person name="Buck C.B."/>
        </authorList>
    </citation>
    <scope>NUCLEOTIDE SEQUENCE</scope>
    <source>
        <strain evidence="1">CtMne5</strain>
    </source>
</reference>
<protein>
    <submittedName>
        <fullName evidence="1">Uncharacterized protein</fullName>
    </submittedName>
</protein>
<proteinExistence type="predicted"/>